<dbReference type="Proteomes" id="UP000696573">
    <property type="component" value="Unassembled WGS sequence"/>
</dbReference>
<proteinExistence type="predicted"/>
<dbReference type="SUPFAM" id="SSF46785">
    <property type="entry name" value="Winged helix' DNA-binding domain"/>
    <property type="match status" value="1"/>
</dbReference>
<dbReference type="Gene3D" id="1.10.10.10">
    <property type="entry name" value="Winged helix-like DNA-binding domain superfamily/Winged helix DNA-binding domain"/>
    <property type="match status" value="1"/>
</dbReference>
<organism evidence="1 2">
    <name type="scientific">Clonostachys rhizophaga</name>
    <dbReference type="NCBI Taxonomy" id="160324"/>
    <lineage>
        <taxon>Eukaryota</taxon>
        <taxon>Fungi</taxon>
        <taxon>Dikarya</taxon>
        <taxon>Ascomycota</taxon>
        <taxon>Pezizomycotina</taxon>
        <taxon>Sordariomycetes</taxon>
        <taxon>Hypocreomycetidae</taxon>
        <taxon>Hypocreales</taxon>
        <taxon>Bionectriaceae</taxon>
        <taxon>Clonostachys</taxon>
    </lineage>
</organism>
<sequence>VKIVLANAAPLIVELAAKITSLVAELQVGLAAQGLENPSWAENSPPYLPSNLHQLRDKVLDTTAELHKVLLEPLKLIYKVAGKTNLNKRLVRRLLRHAISIHILIEPEPDVVAHTKTSKFLAIPYIGDWATFESHDTWLAIPRIGEAIEKWPYSEEANETVSLDHVPCLTDAFTKYHEFERPLD</sequence>
<protein>
    <submittedName>
        <fullName evidence="1">Uncharacterized protein</fullName>
    </submittedName>
</protein>
<evidence type="ECO:0000313" key="1">
    <source>
        <dbReference type="EMBL" id="CAH0019605.1"/>
    </source>
</evidence>
<dbReference type="OrthoDB" id="1606438at2759"/>
<dbReference type="PANTHER" id="PTHR43712">
    <property type="entry name" value="PUTATIVE (AFU_ORTHOLOGUE AFUA_4G14580)-RELATED"/>
    <property type="match status" value="1"/>
</dbReference>
<name>A0A9N9V5E5_9HYPO</name>
<reference evidence="1" key="1">
    <citation type="submission" date="2021-10" db="EMBL/GenBank/DDBJ databases">
        <authorList>
            <person name="Piombo E."/>
        </authorList>
    </citation>
    <scope>NUCLEOTIDE SEQUENCE</scope>
</reference>
<comment type="caution">
    <text evidence="1">The sequence shown here is derived from an EMBL/GenBank/DDBJ whole genome shotgun (WGS) entry which is preliminary data.</text>
</comment>
<accession>A0A9N9V5E5</accession>
<dbReference type="InterPro" id="IPR036390">
    <property type="entry name" value="WH_DNA-bd_sf"/>
</dbReference>
<dbReference type="PANTHER" id="PTHR43712:SF12">
    <property type="entry name" value="STERIGMATOCYSTIN 8-O-METHYLTRANSFERASE"/>
    <property type="match status" value="1"/>
</dbReference>
<dbReference type="InterPro" id="IPR036388">
    <property type="entry name" value="WH-like_DNA-bd_sf"/>
</dbReference>
<keyword evidence="2" id="KW-1185">Reference proteome</keyword>
<dbReference type="EMBL" id="CABFNQ020000586">
    <property type="protein sequence ID" value="CAH0019605.1"/>
    <property type="molecule type" value="Genomic_DNA"/>
</dbReference>
<gene>
    <name evidence="1" type="ORF">CRHIZ90672A_00017582</name>
</gene>
<evidence type="ECO:0000313" key="2">
    <source>
        <dbReference type="Proteomes" id="UP000696573"/>
    </source>
</evidence>
<dbReference type="AlphaFoldDB" id="A0A9N9V5E5"/>
<feature type="non-terminal residue" evidence="1">
    <location>
        <position position="1"/>
    </location>
</feature>